<feature type="transmembrane region" description="Helical" evidence="1">
    <location>
        <begin position="94"/>
        <end position="113"/>
    </location>
</feature>
<sequence length="255" mass="28228">MKNVIKEFEEASPLSKLATFADIATILGVSVATFVAGPFLSEVTGVGFSGPEFIVAILVYSIFVMILVGIFLVLWNGIKLYRLNSETSTGDGIVYTFTFLILIAIYASVMSPLKGFIGDITNNRYLLPLSAARAVNNIENITIEKIGEKYAIKGTVSFNKDINPLNYISAFYMLDQKEGLYILHSVKNSESFEINSNGGFVIPGIDSQEQLKEGRLVIFREKDSQFGVYDFPNNLSIVPNNELSQIEVYSFPIKN</sequence>
<evidence type="ECO:0000256" key="1">
    <source>
        <dbReference type="SAM" id="Phobius"/>
    </source>
</evidence>
<name>A0ABR9DXR4_9GAMM</name>
<evidence type="ECO:0000313" key="3">
    <source>
        <dbReference type="Proteomes" id="UP000648482"/>
    </source>
</evidence>
<organism evidence="2 3">
    <name type="scientific">Pseudoalteromonas aliena SW19</name>
    <dbReference type="NCBI Taxonomy" id="1314866"/>
    <lineage>
        <taxon>Bacteria</taxon>
        <taxon>Pseudomonadati</taxon>
        <taxon>Pseudomonadota</taxon>
        <taxon>Gammaproteobacteria</taxon>
        <taxon>Alteromonadales</taxon>
        <taxon>Pseudoalteromonadaceae</taxon>
        <taxon>Pseudoalteromonas</taxon>
    </lineage>
</organism>
<dbReference type="EMBL" id="AQGU01000025">
    <property type="protein sequence ID" value="MBE0359146.1"/>
    <property type="molecule type" value="Genomic_DNA"/>
</dbReference>
<feature type="transmembrane region" description="Helical" evidence="1">
    <location>
        <begin position="20"/>
        <end position="41"/>
    </location>
</feature>
<accession>A0ABR9DXR4</accession>
<proteinExistence type="predicted"/>
<keyword evidence="3" id="KW-1185">Reference proteome</keyword>
<feature type="transmembrane region" description="Helical" evidence="1">
    <location>
        <begin position="53"/>
        <end position="74"/>
    </location>
</feature>
<dbReference type="Proteomes" id="UP000648482">
    <property type="component" value="Unassembled WGS sequence"/>
</dbReference>
<comment type="caution">
    <text evidence="2">The sequence shown here is derived from an EMBL/GenBank/DDBJ whole genome shotgun (WGS) entry which is preliminary data.</text>
</comment>
<protein>
    <submittedName>
        <fullName evidence="2">Uncharacterized protein</fullName>
    </submittedName>
</protein>
<dbReference type="RefSeq" id="WP_193155390.1">
    <property type="nucleotide sequence ID" value="NZ_AQGU01000025.1"/>
</dbReference>
<reference evidence="2 3" key="1">
    <citation type="submission" date="2015-06" db="EMBL/GenBank/DDBJ databases">
        <title>Genome sequence of Pseudoalteromonas aliena.</title>
        <authorList>
            <person name="Xie B.-B."/>
            <person name="Rong J.-C."/>
            <person name="Qin Q.-L."/>
            <person name="Zhang Y.-Z."/>
        </authorList>
    </citation>
    <scope>NUCLEOTIDE SEQUENCE [LARGE SCALE GENOMIC DNA]</scope>
    <source>
        <strain evidence="2 3">SW19</strain>
    </source>
</reference>
<gene>
    <name evidence="2" type="ORF">PALI_a0360</name>
</gene>
<evidence type="ECO:0000313" key="2">
    <source>
        <dbReference type="EMBL" id="MBE0359146.1"/>
    </source>
</evidence>
<keyword evidence="1" id="KW-0812">Transmembrane</keyword>
<keyword evidence="1" id="KW-0472">Membrane</keyword>
<keyword evidence="1" id="KW-1133">Transmembrane helix</keyword>